<dbReference type="Proteomes" id="UP001352223">
    <property type="component" value="Unassembled WGS sequence"/>
</dbReference>
<dbReference type="SMART" id="SM00827">
    <property type="entry name" value="PKS_AT"/>
    <property type="match status" value="1"/>
</dbReference>
<dbReference type="SUPFAM" id="SSF52151">
    <property type="entry name" value="FabD/lysophospholipase-like"/>
    <property type="match status" value="1"/>
</dbReference>
<keyword evidence="1" id="KW-0808">Transferase</keyword>
<evidence type="ECO:0000313" key="5">
    <source>
        <dbReference type="EMBL" id="MEB3963748.1"/>
    </source>
</evidence>
<dbReference type="Gene3D" id="3.40.366.10">
    <property type="entry name" value="Malonyl-Coenzyme A Acyl Carrier Protein, domain 2"/>
    <property type="match status" value="1"/>
</dbReference>
<reference evidence="5 6" key="1">
    <citation type="submission" date="2022-10" db="EMBL/GenBank/DDBJ databases">
        <authorList>
            <person name="Xie J."/>
            <person name="Shen N."/>
        </authorList>
    </citation>
    <scope>NUCLEOTIDE SEQUENCE [LARGE SCALE GENOMIC DNA]</scope>
    <source>
        <strain evidence="5 6">DSM 41681</strain>
    </source>
</reference>
<dbReference type="PANTHER" id="PTHR43775:SF51">
    <property type="entry name" value="INACTIVE PHENOLPHTHIOCEROL SYNTHESIS POLYKETIDE SYNTHASE TYPE I PKS1-RELATED"/>
    <property type="match status" value="1"/>
</dbReference>
<dbReference type="Pfam" id="PF00698">
    <property type="entry name" value="Acyl_transf_1"/>
    <property type="match status" value="1"/>
</dbReference>
<evidence type="ECO:0000256" key="3">
    <source>
        <dbReference type="ARBA" id="ARBA00023315"/>
    </source>
</evidence>
<evidence type="ECO:0000259" key="4">
    <source>
        <dbReference type="SMART" id="SM00827"/>
    </source>
</evidence>
<organism evidence="5 6">
    <name type="scientific">Streptomyces kunmingensis</name>
    <dbReference type="NCBI Taxonomy" id="68225"/>
    <lineage>
        <taxon>Bacteria</taxon>
        <taxon>Bacillati</taxon>
        <taxon>Actinomycetota</taxon>
        <taxon>Actinomycetes</taxon>
        <taxon>Kitasatosporales</taxon>
        <taxon>Streptomycetaceae</taxon>
        <taxon>Streptomyces</taxon>
    </lineage>
</organism>
<dbReference type="GO" id="GO:0016746">
    <property type="term" value="F:acyltransferase activity"/>
    <property type="evidence" value="ECO:0007669"/>
    <property type="project" value="UniProtKB-KW"/>
</dbReference>
<dbReference type="EMBL" id="JAOZYB010000281">
    <property type="protein sequence ID" value="MEB3963748.1"/>
    <property type="molecule type" value="Genomic_DNA"/>
</dbReference>
<dbReference type="InterPro" id="IPR014043">
    <property type="entry name" value="Acyl_transferase_dom"/>
</dbReference>
<evidence type="ECO:0000313" key="6">
    <source>
        <dbReference type="Proteomes" id="UP001352223"/>
    </source>
</evidence>
<evidence type="ECO:0000256" key="2">
    <source>
        <dbReference type="ARBA" id="ARBA00023268"/>
    </source>
</evidence>
<comment type="caution">
    <text evidence="5">The sequence shown here is derived from an EMBL/GenBank/DDBJ whole genome shotgun (WGS) entry which is preliminary data.</text>
</comment>
<proteinExistence type="predicted"/>
<name>A0ABU6CGB7_9ACTN</name>
<dbReference type="PANTHER" id="PTHR43775">
    <property type="entry name" value="FATTY ACID SYNTHASE"/>
    <property type="match status" value="1"/>
</dbReference>
<dbReference type="InterPro" id="IPR050091">
    <property type="entry name" value="PKS_NRPS_Biosynth_Enz"/>
</dbReference>
<protein>
    <submittedName>
        <fullName evidence="5">Acyltransferase domain-containing protein</fullName>
    </submittedName>
</protein>
<keyword evidence="6" id="KW-1185">Reference proteome</keyword>
<dbReference type="InterPro" id="IPR016035">
    <property type="entry name" value="Acyl_Trfase/lysoPLipase"/>
</dbReference>
<accession>A0ABU6CGB7</accession>
<dbReference type="InterPro" id="IPR001227">
    <property type="entry name" value="Ac_transferase_dom_sf"/>
</dbReference>
<feature type="non-terminal residue" evidence="5">
    <location>
        <position position="1"/>
    </location>
</feature>
<dbReference type="SUPFAM" id="SSF55048">
    <property type="entry name" value="Probable ACP-binding domain of malonyl-CoA ACP transacylase"/>
    <property type="match status" value="1"/>
</dbReference>
<gene>
    <name evidence="5" type="ORF">OKJ48_26405</name>
</gene>
<dbReference type="InterPro" id="IPR016036">
    <property type="entry name" value="Malonyl_transacylase_ACP-bd"/>
</dbReference>
<feature type="domain" description="Malonyl-CoA:ACP transacylase (MAT)" evidence="4">
    <location>
        <begin position="1"/>
        <end position="185"/>
    </location>
</feature>
<keyword evidence="3 5" id="KW-0012">Acyltransferase</keyword>
<dbReference type="RefSeq" id="WP_324771478.1">
    <property type="nucleotide sequence ID" value="NZ_JAOZYB010000281.1"/>
</dbReference>
<evidence type="ECO:0000256" key="1">
    <source>
        <dbReference type="ARBA" id="ARBA00022679"/>
    </source>
</evidence>
<feature type="non-terminal residue" evidence="5">
    <location>
        <position position="186"/>
    </location>
</feature>
<sequence length="186" mass="19544">VKPDYLVGHSVGELAAAHVSGVLSLPDASRLVAARAGLMQALPAGGAMWAVRATLDEVAPHLSEGVSVAAVNAPGQVVLSGTRVAVEAVAARFADRQGRWLEVSHAFHSPLMDPMLTELASAAGELTYDTPRIPIVSTVTGELTEEFSASYWVDQVRGTVRFADAITTLKSLNVTRFLELGPDATL</sequence>
<keyword evidence="2" id="KW-0511">Multifunctional enzyme</keyword>